<name>A0A8H7BFF8_9FUNG</name>
<dbReference type="Proteomes" id="UP000605846">
    <property type="component" value="Unassembled WGS sequence"/>
</dbReference>
<protein>
    <submittedName>
        <fullName evidence="1">Uncharacterized protein</fullName>
    </submittedName>
</protein>
<reference evidence="1" key="1">
    <citation type="submission" date="2020-01" db="EMBL/GenBank/DDBJ databases">
        <title>Genome Sequencing of Three Apophysomyces-Like Fungal Strains Confirms a Novel Fungal Genus in the Mucoromycota with divergent Burkholderia-like Endosymbiotic Bacteria.</title>
        <authorList>
            <person name="Stajich J.E."/>
            <person name="Macias A.M."/>
            <person name="Carter-House D."/>
            <person name="Lovett B."/>
            <person name="Kasson L.R."/>
            <person name="Berry K."/>
            <person name="Grigoriev I."/>
            <person name="Chang Y."/>
            <person name="Spatafora J."/>
            <person name="Kasson M.T."/>
        </authorList>
    </citation>
    <scope>NUCLEOTIDE SEQUENCE</scope>
    <source>
        <strain evidence="1">NRRL A-21654</strain>
    </source>
</reference>
<dbReference type="EMBL" id="JABAYA010000214">
    <property type="protein sequence ID" value="KAF7722097.1"/>
    <property type="molecule type" value="Genomic_DNA"/>
</dbReference>
<proteinExistence type="predicted"/>
<keyword evidence="2" id="KW-1185">Reference proteome</keyword>
<evidence type="ECO:0000313" key="2">
    <source>
        <dbReference type="Proteomes" id="UP000605846"/>
    </source>
</evidence>
<evidence type="ECO:0000313" key="1">
    <source>
        <dbReference type="EMBL" id="KAF7722097.1"/>
    </source>
</evidence>
<gene>
    <name evidence="1" type="ORF">EC973_003712</name>
</gene>
<sequence length="63" mass="7149">MRAILLSQYSIPEGEFQYVVPLFEGHEEPTPSAGKRPSIGIEPTSWAELWHSISQDKRGLEDH</sequence>
<comment type="caution">
    <text evidence="1">The sequence shown here is derived from an EMBL/GenBank/DDBJ whole genome shotgun (WGS) entry which is preliminary data.</text>
</comment>
<dbReference type="AlphaFoldDB" id="A0A8H7BFF8"/>
<organism evidence="1 2">
    <name type="scientific">Apophysomyces ossiformis</name>
    <dbReference type="NCBI Taxonomy" id="679940"/>
    <lineage>
        <taxon>Eukaryota</taxon>
        <taxon>Fungi</taxon>
        <taxon>Fungi incertae sedis</taxon>
        <taxon>Mucoromycota</taxon>
        <taxon>Mucoromycotina</taxon>
        <taxon>Mucoromycetes</taxon>
        <taxon>Mucorales</taxon>
        <taxon>Mucorineae</taxon>
        <taxon>Mucoraceae</taxon>
        <taxon>Apophysomyces</taxon>
    </lineage>
</organism>
<accession>A0A8H7BFF8</accession>